<dbReference type="STRING" id="1314785.A0A165BRE1"/>
<evidence type="ECO:0000256" key="9">
    <source>
        <dbReference type="PIRSR" id="PIRSR602401-1"/>
    </source>
</evidence>
<dbReference type="GeneID" id="63830333"/>
<dbReference type="InterPro" id="IPR002401">
    <property type="entry name" value="Cyt_P450_E_grp-I"/>
</dbReference>
<comment type="cofactor">
    <cofactor evidence="1 9">
        <name>heme</name>
        <dbReference type="ChEBI" id="CHEBI:30413"/>
    </cofactor>
</comment>
<dbReference type="Pfam" id="PF00067">
    <property type="entry name" value="p450"/>
    <property type="match status" value="1"/>
</dbReference>
<dbReference type="AlphaFoldDB" id="A0A165BRE1"/>
<accession>A0A165BRE1</accession>
<dbReference type="Gene3D" id="1.10.630.10">
    <property type="entry name" value="Cytochrome P450"/>
    <property type="match status" value="1"/>
</dbReference>
<evidence type="ECO:0000313" key="10">
    <source>
        <dbReference type="EMBL" id="KZT01514.1"/>
    </source>
</evidence>
<evidence type="ECO:0000256" key="2">
    <source>
        <dbReference type="ARBA" id="ARBA00005179"/>
    </source>
</evidence>
<keyword evidence="5 9" id="KW-0479">Metal-binding</keyword>
<comment type="similarity">
    <text evidence="3">Belongs to the cytochrome P450 family.</text>
</comment>
<gene>
    <name evidence="10" type="ORF">LAESUDRAFT_763644</name>
</gene>
<dbReference type="GO" id="GO:0005506">
    <property type="term" value="F:iron ion binding"/>
    <property type="evidence" value="ECO:0007669"/>
    <property type="project" value="InterPro"/>
</dbReference>
<dbReference type="PRINTS" id="PR00385">
    <property type="entry name" value="P450"/>
</dbReference>
<proteinExistence type="inferred from homology"/>
<keyword evidence="11" id="KW-1185">Reference proteome</keyword>
<dbReference type="GO" id="GO:0016705">
    <property type="term" value="F:oxidoreductase activity, acting on paired donors, with incorporation or reduction of molecular oxygen"/>
    <property type="evidence" value="ECO:0007669"/>
    <property type="project" value="InterPro"/>
</dbReference>
<evidence type="ECO:0000313" key="11">
    <source>
        <dbReference type="Proteomes" id="UP000076871"/>
    </source>
</evidence>
<dbReference type="GO" id="GO:0020037">
    <property type="term" value="F:heme binding"/>
    <property type="evidence" value="ECO:0007669"/>
    <property type="project" value="InterPro"/>
</dbReference>
<dbReference type="GO" id="GO:0004497">
    <property type="term" value="F:monooxygenase activity"/>
    <property type="evidence" value="ECO:0007669"/>
    <property type="project" value="UniProtKB-KW"/>
</dbReference>
<evidence type="ECO:0000256" key="1">
    <source>
        <dbReference type="ARBA" id="ARBA00001971"/>
    </source>
</evidence>
<protein>
    <submittedName>
        <fullName evidence="10">Cytochrome P450 monooxygenase</fullName>
    </submittedName>
</protein>
<dbReference type="InterPro" id="IPR001128">
    <property type="entry name" value="Cyt_P450"/>
</dbReference>
<keyword evidence="4 9" id="KW-0349">Heme</keyword>
<dbReference type="EMBL" id="KV427663">
    <property type="protein sequence ID" value="KZT01514.1"/>
    <property type="molecule type" value="Genomic_DNA"/>
</dbReference>
<evidence type="ECO:0000256" key="8">
    <source>
        <dbReference type="ARBA" id="ARBA00023033"/>
    </source>
</evidence>
<reference evidence="10 11" key="1">
    <citation type="journal article" date="2016" name="Mol. Biol. Evol.">
        <title>Comparative Genomics of Early-Diverging Mushroom-Forming Fungi Provides Insights into the Origins of Lignocellulose Decay Capabilities.</title>
        <authorList>
            <person name="Nagy L.G."/>
            <person name="Riley R."/>
            <person name="Tritt A."/>
            <person name="Adam C."/>
            <person name="Daum C."/>
            <person name="Floudas D."/>
            <person name="Sun H."/>
            <person name="Yadav J.S."/>
            <person name="Pangilinan J."/>
            <person name="Larsson K.H."/>
            <person name="Matsuura K."/>
            <person name="Barry K."/>
            <person name="Labutti K."/>
            <person name="Kuo R."/>
            <person name="Ohm R.A."/>
            <person name="Bhattacharya S.S."/>
            <person name="Shirouzu T."/>
            <person name="Yoshinaga Y."/>
            <person name="Martin F.M."/>
            <person name="Grigoriev I.V."/>
            <person name="Hibbett D.S."/>
        </authorList>
    </citation>
    <scope>NUCLEOTIDE SEQUENCE [LARGE SCALE GENOMIC DNA]</scope>
    <source>
        <strain evidence="10 11">93-53</strain>
    </source>
</reference>
<dbReference type="InParanoid" id="A0A165BRE1"/>
<dbReference type="Proteomes" id="UP000076871">
    <property type="component" value="Unassembled WGS sequence"/>
</dbReference>
<dbReference type="InterPro" id="IPR036396">
    <property type="entry name" value="Cyt_P450_sf"/>
</dbReference>
<dbReference type="OrthoDB" id="1470350at2759"/>
<dbReference type="PANTHER" id="PTHR24305">
    <property type="entry name" value="CYTOCHROME P450"/>
    <property type="match status" value="1"/>
</dbReference>
<evidence type="ECO:0000256" key="3">
    <source>
        <dbReference type="ARBA" id="ARBA00010617"/>
    </source>
</evidence>
<sequence length="542" mass="60094">MSSFLHTLSLLAATWLLWRFIRWLISKDPLRSIPGPPSMSFLTGNLGQYFNRYGLEFQRDVALNYGPVVRLSGPFGSSALYVADPLALQAMFGKYQALYDQWDGRGLALVIGPGLIGTQGEHHRRQRKLLNSAFSTSSLRTMLPAMYEVMHKLCDAVGSRIGAQPQEVDILHWLGRASLQMIAKGGMAHSLDSLAEERPNKYAIAVKSLLAAMVELSWLQYLLPIFSPLAPPAIWRKILNMAPYQPMRNMLDITDTLDSMAKEIFNANKSRLQGEATNLSDCDYKHQGIIGTLMKAHLEASEDDKVPEEEVIAQIVTFMSTGMETTSNTTGKILEYLAHRKDLQDKLRSEILEASNGEDLPYDALMQLPLLNGVYREHLRLDPIAPLAMRALTDTVLPLSKPIRGVDGSLLHELPIAKGTKVIIGVLGSNTNKNVWGDDSLEFKPERWLSKKFSTTSDEGISVPGIYGNLMTFAGGPRSCIGFKYAELQIKASLAVLLTSFSFAPSQKNVFWNVTNVVYPTVGKDSSYMELPLIVQRLGGKT</sequence>
<comment type="pathway">
    <text evidence="2">Secondary metabolite biosynthesis.</text>
</comment>
<dbReference type="PRINTS" id="PR00463">
    <property type="entry name" value="EP450I"/>
</dbReference>
<evidence type="ECO:0000256" key="6">
    <source>
        <dbReference type="ARBA" id="ARBA00023002"/>
    </source>
</evidence>
<organism evidence="10 11">
    <name type="scientific">Laetiporus sulphureus 93-53</name>
    <dbReference type="NCBI Taxonomy" id="1314785"/>
    <lineage>
        <taxon>Eukaryota</taxon>
        <taxon>Fungi</taxon>
        <taxon>Dikarya</taxon>
        <taxon>Basidiomycota</taxon>
        <taxon>Agaricomycotina</taxon>
        <taxon>Agaricomycetes</taxon>
        <taxon>Polyporales</taxon>
        <taxon>Laetiporus</taxon>
    </lineage>
</organism>
<evidence type="ECO:0000256" key="7">
    <source>
        <dbReference type="ARBA" id="ARBA00023004"/>
    </source>
</evidence>
<keyword evidence="7 9" id="KW-0408">Iron</keyword>
<feature type="binding site" description="axial binding residue" evidence="9">
    <location>
        <position position="480"/>
    </location>
    <ligand>
        <name>heme</name>
        <dbReference type="ChEBI" id="CHEBI:30413"/>
    </ligand>
    <ligandPart>
        <name>Fe</name>
        <dbReference type="ChEBI" id="CHEBI:18248"/>
    </ligandPart>
</feature>
<dbReference type="InterPro" id="IPR050121">
    <property type="entry name" value="Cytochrome_P450_monoxygenase"/>
</dbReference>
<name>A0A165BRE1_9APHY</name>
<dbReference type="RefSeq" id="XP_040759254.1">
    <property type="nucleotide sequence ID" value="XM_040913305.1"/>
</dbReference>
<keyword evidence="8 10" id="KW-0503">Monooxygenase</keyword>
<keyword evidence="6" id="KW-0560">Oxidoreductase</keyword>
<dbReference type="SUPFAM" id="SSF48264">
    <property type="entry name" value="Cytochrome P450"/>
    <property type="match status" value="1"/>
</dbReference>
<evidence type="ECO:0000256" key="4">
    <source>
        <dbReference type="ARBA" id="ARBA00022617"/>
    </source>
</evidence>
<evidence type="ECO:0000256" key="5">
    <source>
        <dbReference type="ARBA" id="ARBA00022723"/>
    </source>
</evidence>
<dbReference type="PANTHER" id="PTHR24305:SF166">
    <property type="entry name" value="CYTOCHROME P450 12A4, MITOCHONDRIAL-RELATED"/>
    <property type="match status" value="1"/>
</dbReference>